<name>A0A7J9NVW2_METMI</name>
<dbReference type="EMBL" id="JACDUH010000003">
    <property type="protein sequence ID" value="MBA2851828.1"/>
    <property type="molecule type" value="Genomic_DNA"/>
</dbReference>
<dbReference type="Proteomes" id="UP000564425">
    <property type="component" value="Unassembled WGS sequence"/>
</dbReference>
<sequence>MNFIKECVIDAMLKQNPTLTESEATILFYKNDVHKLIELNDKTPLDLLVEAALQN</sequence>
<protein>
    <submittedName>
        <fullName evidence="1">Uncharacterized protein</fullName>
    </submittedName>
</protein>
<evidence type="ECO:0000313" key="2">
    <source>
        <dbReference type="Proteomes" id="UP000564425"/>
    </source>
</evidence>
<organism evidence="1 2">
    <name type="scientific">Methanococcus maripaludis</name>
    <name type="common">Methanococcus deltae</name>
    <dbReference type="NCBI Taxonomy" id="39152"/>
    <lineage>
        <taxon>Archaea</taxon>
        <taxon>Methanobacteriati</taxon>
        <taxon>Methanobacteriota</taxon>
        <taxon>Methanomada group</taxon>
        <taxon>Methanococci</taxon>
        <taxon>Methanococcales</taxon>
        <taxon>Methanococcaceae</taxon>
        <taxon>Methanococcus</taxon>
    </lineage>
</organism>
<evidence type="ECO:0000313" key="1">
    <source>
        <dbReference type="EMBL" id="MBA2851828.1"/>
    </source>
</evidence>
<proteinExistence type="predicted"/>
<reference evidence="1 2" key="1">
    <citation type="submission" date="2020-07" db="EMBL/GenBank/DDBJ databases">
        <title>Genomic Encyclopedia of Type Strains, Phase IV (KMG-V): Genome sequencing to study the core and pangenomes of soil and plant-associated prokaryotes.</title>
        <authorList>
            <person name="Whitman W."/>
        </authorList>
    </citation>
    <scope>NUCLEOTIDE SEQUENCE [LARGE SCALE GENOMIC DNA]</scope>
    <source>
        <strain evidence="1 2">A1</strain>
    </source>
</reference>
<accession>A0A7J9NVW2</accession>
<dbReference type="AlphaFoldDB" id="A0A7J9NVW2"/>
<gene>
    <name evidence="1" type="ORF">HNP86_001987</name>
</gene>
<comment type="caution">
    <text evidence="1">The sequence shown here is derived from an EMBL/GenBank/DDBJ whole genome shotgun (WGS) entry which is preliminary data.</text>
</comment>
<dbReference type="RefSeq" id="WP_181501647.1">
    <property type="nucleotide sequence ID" value="NZ_JACDUH010000003.1"/>
</dbReference>